<evidence type="ECO:0000313" key="2">
    <source>
        <dbReference type="Proteomes" id="UP000253426"/>
    </source>
</evidence>
<comment type="caution">
    <text evidence="1">The sequence shown here is derived from an EMBL/GenBank/DDBJ whole genome shotgun (WGS) entry which is preliminary data.</text>
</comment>
<dbReference type="EMBL" id="QNRR01000009">
    <property type="protein sequence ID" value="RBP39646.1"/>
    <property type="molecule type" value="Genomic_DNA"/>
</dbReference>
<evidence type="ECO:0000313" key="1">
    <source>
        <dbReference type="EMBL" id="RBP39646.1"/>
    </source>
</evidence>
<dbReference type="AlphaFoldDB" id="A0A366HBG2"/>
<protein>
    <submittedName>
        <fullName evidence="1">Uncharacterized protein DUF1444</fullName>
    </submittedName>
</protein>
<accession>A0A366HBG2</accession>
<gene>
    <name evidence="1" type="ORF">DES53_10973</name>
</gene>
<organism evidence="1 2">
    <name type="scientific">Roseimicrobium gellanilyticum</name>
    <dbReference type="NCBI Taxonomy" id="748857"/>
    <lineage>
        <taxon>Bacteria</taxon>
        <taxon>Pseudomonadati</taxon>
        <taxon>Verrucomicrobiota</taxon>
        <taxon>Verrucomicrobiia</taxon>
        <taxon>Verrucomicrobiales</taxon>
        <taxon>Verrucomicrobiaceae</taxon>
        <taxon>Roseimicrobium</taxon>
    </lineage>
</organism>
<reference evidence="1 2" key="1">
    <citation type="submission" date="2018-06" db="EMBL/GenBank/DDBJ databases">
        <title>Genomic Encyclopedia of Type Strains, Phase IV (KMG-IV): sequencing the most valuable type-strain genomes for metagenomic binning, comparative biology and taxonomic classification.</title>
        <authorList>
            <person name="Goeker M."/>
        </authorList>
    </citation>
    <scope>NUCLEOTIDE SEQUENCE [LARGE SCALE GENOMIC DNA]</scope>
    <source>
        <strain evidence="1 2">DSM 25532</strain>
    </source>
</reference>
<name>A0A366HBG2_9BACT</name>
<dbReference type="InterPro" id="IPR010838">
    <property type="entry name" value="DUF1444"/>
</dbReference>
<keyword evidence="2" id="KW-1185">Reference proteome</keyword>
<proteinExistence type="predicted"/>
<dbReference type="Proteomes" id="UP000253426">
    <property type="component" value="Unassembled WGS sequence"/>
</dbReference>
<dbReference type="RefSeq" id="WP_113960547.1">
    <property type="nucleotide sequence ID" value="NZ_QNRR01000009.1"/>
</dbReference>
<dbReference type="Pfam" id="PF07285">
    <property type="entry name" value="DUF1444"/>
    <property type="match status" value="1"/>
</dbReference>
<dbReference type="OrthoDB" id="188152at2"/>
<sequence length="184" mass="20009">MSDRDLSTVVPRLYLALPNSVPADFTLTGDDSPVESKLAGDLVVLYGFDKGTHFRLANGGDLKELATTPAELHEKAVENLNSLPLHLEFHQGDDYHMVTAGGDHEATLVFHSAVLEFLADQVPGKLVVAIPARDLFLVASSADPRHLAALQRKVNELIETAEKPLSGLLYTRDVISGEWSVLSR</sequence>